<dbReference type="GO" id="GO:0016301">
    <property type="term" value="F:kinase activity"/>
    <property type="evidence" value="ECO:0007669"/>
    <property type="project" value="UniProtKB-KW"/>
</dbReference>
<keyword evidence="4 9" id="KW-0808">Transferase</keyword>
<evidence type="ECO:0000256" key="5">
    <source>
        <dbReference type="ARBA" id="ARBA00022741"/>
    </source>
</evidence>
<dbReference type="EMBL" id="BAAACF010000003">
    <property type="protein sequence ID" value="GAA0728332.1"/>
    <property type="molecule type" value="Genomic_DNA"/>
</dbReference>
<dbReference type="RefSeq" id="WP_343770477.1">
    <property type="nucleotide sequence ID" value="NZ_BAAACF010000003.1"/>
</dbReference>
<dbReference type="Proteomes" id="UP001500339">
    <property type="component" value="Unassembled WGS sequence"/>
</dbReference>
<dbReference type="EC" id="2.7.1.148" evidence="2 9"/>
<evidence type="ECO:0000259" key="10">
    <source>
        <dbReference type="Pfam" id="PF00288"/>
    </source>
</evidence>
<dbReference type="HAMAP" id="MF_00061">
    <property type="entry name" value="IspE"/>
    <property type="match status" value="1"/>
</dbReference>
<comment type="catalytic activity">
    <reaction evidence="9">
        <text>4-CDP-2-C-methyl-D-erythritol + ATP = 4-CDP-2-C-methyl-D-erythritol 2-phosphate + ADP + H(+)</text>
        <dbReference type="Rhea" id="RHEA:18437"/>
        <dbReference type="ChEBI" id="CHEBI:15378"/>
        <dbReference type="ChEBI" id="CHEBI:30616"/>
        <dbReference type="ChEBI" id="CHEBI:57823"/>
        <dbReference type="ChEBI" id="CHEBI:57919"/>
        <dbReference type="ChEBI" id="CHEBI:456216"/>
        <dbReference type="EC" id="2.7.1.148"/>
    </reaction>
</comment>
<gene>
    <name evidence="9 12" type="primary">ispE</name>
    <name evidence="12" type="ORF">GCM10008905_27080</name>
</gene>
<evidence type="ECO:0000313" key="12">
    <source>
        <dbReference type="EMBL" id="GAA0728332.1"/>
    </source>
</evidence>
<keyword evidence="5 9" id="KW-0547">Nucleotide-binding</keyword>
<dbReference type="InterPro" id="IPR013750">
    <property type="entry name" value="GHMP_kinase_C_dom"/>
</dbReference>
<accession>A0ABN1J488</accession>
<dbReference type="PIRSF" id="PIRSF010376">
    <property type="entry name" value="IspE"/>
    <property type="match status" value="1"/>
</dbReference>
<proteinExistence type="inferred from homology"/>
<dbReference type="PANTHER" id="PTHR43527:SF2">
    <property type="entry name" value="4-DIPHOSPHOCYTIDYL-2-C-METHYL-D-ERYTHRITOL KINASE, CHLOROPLASTIC"/>
    <property type="match status" value="1"/>
</dbReference>
<evidence type="ECO:0000313" key="13">
    <source>
        <dbReference type="Proteomes" id="UP001500339"/>
    </source>
</evidence>
<dbReference type="Gene3D" id="3.30.230.10">
    <property type="match status" value="1"/>
</dbReference>
<sequence>MKCKAYAKVNLSLDVLGVKENGYHLLSMIMQCIDLYDEIEIKEKESGIKVYCSDKRIPTDRRNLAYKAAEIFMEKYKINKGIEIHIEKNVPSEAGLGGGSSDGAAVLKMMRDLFKPEVSNEDLAVLGEKLGADVPFFIYGGTALCEGIGEIITPLNNFSNHRLVLVKPNFGVSTKEVYEEVDKKVLKERPETKQIVEYINNNELESLCNSMVNVLERVTLEKYPVLINIKEEMKNLGSIGVLMSGSGPTIFGFFKEDELAKACYDYMKNKYSQVYITKTI</sequence>
<comment type="pathway">
    <text evidence="9">Isoprenoid biosynthesis; isopentenyl diphosphate biosynthesis via DXP pathway; isopentenyl diphosphate from 1-deoxy-D-xylulose 5-phosphate: step 3/6.</text>
</comment>
<dbReference type="Pfam" id="PF00288">
    <property type="entry name" value="GHMP_kinases_N"/>
    <property type="match status" value="1"/>
</dbReference>
<comment type="caution">
    <text evidence="12">The sequence shown here is derived from an EMBL/GenBank/DDBJ whole genome shotgun (WGS) entry which is preliminary data.</text>
</comment>
<feature type="active site" evidence="9">
    <location>
        <position position="8"/>
    </location>
</feature>
<dbReference type="PANTHER" id="PTHR43527">
    <property type="entry name" value="4-DIPHOSPHOCYTIDYL-2-C-METHYL-D-ERYTHRITOL KINASE, CHLOROPLASTIC"/>
    <property type="match status" value="1"/>
</dbReference>
<comment type="function">
    <text evidence="9">Catalyzes the phosphorylation of the position 2 hydroxy group of 4-diphosphocytidyl-2C-methyl-D-erythritol.</text>
</comment>
<dbReference type="InterPro" id="IPR020568">
    <property type="entry name" value="Ribosomal_Su5_D2-typ_SF"/>
</dbReference>
<feature type="domain" description="GHMP kinase N-terminal" evidence="10">
    <location>
        <begin position="63"/>
        <end position="141"/>
    </location>
</feature>
<dbReference type="InterPro" id="IPR004424">
    <property type="entry name" value="IspE"/>
</dbReference>
<evidence type="ECO:0000256" key="1">
    <source>
        <dbReference type="ARBA" id="ARBA00009684"/>
    </source>
</evidence>
<protein>
    <recommendedName>
        <fullName evidence="3 9">4-diphosphocytidyl-2-C-methyl-D-erythritol kinase</fullName>
        <shortName evidence="9">CMK</shortName>
        <ecNumber evidence="2 9">2.7.1.148</ecNumber>
    </recommendedName>
    <alternativeName>
        <fullName evidence="8 9">4-(cytidine-5'-diphospho)-2-C-methyl-D-erythritol kinase</fullName>
    </alternativeName>
</protein>
<evidence type="ECO:0000256" key="4">
    <source>
        <dbReference type="ARBA" id="ARBA00022679"/>
    </source>
</evidence>
<organism evidence="12 13">
    <name type="scientific">Clostridium malenominatum</name>
    <dbReference type="NCBI Taxonomy" id="1539"/>
    <lineage>
        <taxon>Bacteria</taxon>
        <taxon>Bacillati</taxon>
        <taxon>Bacillota</taxon>
        <taxon>Clostridia</taxon>
        <taxon>Eubacteriales</taxon>
        <taxon>Clostridiaceae</taxon>
        <taxon>Clostridium</taxon>
    </lineage>
</organism>
<keyword evidence="9" id="KW-0414">Isoprene biosynthesis</keyword>
<feature type="domain" description="GHMP kinase C-terminal" evidence="11">
    <location>
        <begin position="202"/>
        <end position="272"/>
    </location>
</feature>
<evidence type="ECO:0000256" key="8">
    <source>
        <dbReference type="ARBA" id="ARBA00032554"/>
    </source>
</evidence>
<dbReference type="Gene3D" id="3.30.70.890">
    <property type="entry name" value="GHMP kinase, C-terminal domain"/>
    <property type="match status" value="1"/>
</dbReference>
<dbReference type="SUPFAM" id="SSF55060">
    <property type="entry name" value="GHMP Kinase, C-terminal domain"/>
    <property type="match status" value="1"/>
</dbReference>
<dbReference type="Pfam" id="PF08544">
    <property type="entry name" value="GHMP_kinases_C"/>
    <property type="match status" value="1"/>
</dbReference>
<keyword evidence="7 9" id="KW-0067">ATP-binding</keyword>
<dbReference type="SUPFAM" id="SSF54211">
    <property type="entry name" value="Ribosomal protein S5 domain 2-like"/>
    <property type="match status" value="1"/>
</dbReference>
<keyword evidence="6 9" id="KW-0418">Kinase</keyword>
<dbReference type="InterPro" id="IPR014721">
    <property type="entry name" value="Ribsml_uS5_D2-typ_fold_subgr"/>
</dbReference>
<dbReference type="InterPro" id="IPR006204">
    <property type="entry name" value="GHMP_kinase_N_dom"/>
</dbReference>
<evidence type="ECO:0000256" key="2">
    <source>
        <dbReference type="ARBA" id="ARBA00012052"/>
    </source>
</evidence>
<evidence type="ECO:0000256" key="3">
    <source>
        <dbReference type="ARBA" id="ARBA00017473"/>
    </source>
</evidence>
<dbReference type="NCBIfam" id="TIGR00154">
    <property type="entry name" value="ispE"/>
    <property type="match status" value="1"/>
</dbReference>
<feature type="binding site" evidence="9">
    <location>
        <begin position="91"/>
        <end position="101"/>
    </location>
    <ligand>
        <name>ATP</name>
        <dbReference type="ChEBI" id="CHEBI:30616"/>
    </ligand>
</feature>
<evidence type="ECO:0000256" key="6">
    <source>
        <dbReference type="ARBA" id="ARBA00022777"/>
    </source>
</evidence>
<name>A0ABN1J488_9CLOT</name>
<reference evidence="12 13" key="1">
    <citation type="journal article" date="2019" name="Int. J. Syst. Evol. Microbiol.">
        <title>The Global Catalogue of Microorganisms (GCM) 10K type strain sequencing project: providing services to taxonomists for standard genome sequencing and annotation.</title>
        <authorList>
            <consortium name="The Broad Institute Genomics Platform"/>
            <consortium name="The Broad Institute Genome Sequencing Center for Infectious Disease"/>
            <person name="Wu L."/>
            <person name="Ma J."/>
        </authorList>
    </citation>
    <scope>NUCLEOTIDE SEQUENCE [LARGE SCALE GENOMIC DNA]</scope>
    <source>
        <strain evidence="12 13">JCM 1405</strain>
    </source>
</reference>
<evidence type="ECO:0000256" key="9">
    <source>
        <dbReference type="HAMAP-Rule" id="MF_00061"/>
    </source>
</evidence>
<evidence type="ECO:0000259" key="11">
    <source>
        <dbReference type="Pfam" id="PF08544"/>
    </source>
</evidence>
<comment type="similarity">
    <text evidence="1 9">Belongs to the GHMP kinase family. IspE subfamily.</text>
</comment>
<keyword evidence="13" id="KW-1185">Reference proteome</keyword>
<feature type="active site" evidence="9">
    <location>
        <position position="133"/>
    </location>
</feature>
<dbReference type="InterPro" id="IPR036554">
    <property type="entry name" value="GHMP_kinase_C_sf"/>
</dbReference>
<evidence type="ECO:0000256" key="7">
    <source>
        <dbReference type="ARBA" id="ARBA00022840"/>
    </source>
</evidence>